<comment type="caution">
    <text evidence="4">The sequence shown here is derived from an EMBL/GenBank/DDBJ whole genome shotgun (WGS) entry which is preliminary data.</text>
</comment>
<accession>A0A0R0D2L0</accession>
<dbReference type="Pfam" id="PF01757">
    <property type="entry name" value="Acyl_transf_3"/>
    <property type="match status" value="1"/>
</dbReference>
<protein>
    <submittedName>
        <fullName evidence="4">Acetylase</fullName>
    </submittedName>
</protein>
<feature type="transmembrane region" description="Helical" evidence="1">
    <location>
        <begin position="199"/>
        <end position="217"/>
    </location>
</feature>
<feature type="transmembrane region" description="Helical" evidence="1">
    <location>
        <begin position="252"/>
        <end position="271"/>
    </location>
</feature>
<keyword evidence="5" id="KW-1185">Reference proteome</keyword>
<gene>
    <name evidence="4" type="ORF">ABB28_03745</name>
</gene>
<feature type="transmembrane region" description="Helical" evidence="1">
    <location>
        <begin position="359"/>
        <end position="378"/>
    </location>
</feature>
<evidence type="ECO:0000256" key="1">
    <source>
        <dbReference type="SAM" id="Phobius"/>
    </source>
</evidence>
<dbReference type="PATRIC" id="fig|517011.3.peg.3504"/>
<dbReference type="PANTHER" id="PTHR23028:SF53">
    <property type="entry name" value="ACYL_TRANSF_3 DOMAIN-CONTAINING PROTEIN"/>
    <property type="match status" value="1"/>
</dbReference>
<feature type="transmembrane region" description="Helical" evidence="1">
    <location>
        <begin position="229"/>
        <end position="246"/>
    </location>
</feature>
<dbReference type="GO" id="GO:0009103">
    <property type="term" value="P:lipopolysaccharide biosynthetic process"/>
    <property type="evidence" value="ECO:0007669"/>
    <property type="project" value="TreeGrafter"/>
</dbReference>
<evidence type="ECO:0000313" key="4">
    <source>
        <dbReference type="EMBL" id="KRG76365.1"/>
    </source>
</evidence>
<feature type="transmembrane region" description="Helical" evidence="1">
    <location>
        <begin position="76"/>
        <end position="97"/>
    </location>
</feature>
<dbReference type="InterPro" id="IPR043968">
    <property type="entry name" value="SGNH"/>
</dbReference>
<reference evidence="4 5" key="1">
    <citation type="submission" date="2015-05" db="EMBL/GenBank/DDBJ databases">
        <title>Genome sequencing and analysis of members of genus Stenotrophomonas.</title>
        <authorList>
            <person name="Patil P.P."/>
            <person name="Midha S."/>
            <person name="Patil P.B."/>
        </authorList>
    </citation>
    <scope>NUCLEOTIDE SEQUENCE [LARGE SCALE GENOMIC DNA]</scope>
    <source>
        <strain evidence="4 5">DSM 21508</strain>
    </source>
</reference>
<dbReference type="Proteomes" id="UP000051386">
    <property type="component" value="Unassembled WGS sequence"/>
</dbReference>
<dbReference type="AlphaFoldDB" id="A0A0R0D2L0"/>
<feature type="transmembrane region" description="Helical" evidence="1">
    <location>
        <begin position="283"/>
        <end position="305"/>
    </location>
</feature>
<dbReference type="RefSeq" id="WP_057507331.1">
    <property type="nucleotide sequence ID" value="NZ_LDJK01000009.1"/>
</dbReference>
<keyword evidence="1" id="KW-1133">Transmembrane helix</keyword>
<evidence type="ECO:0000259" key="2">
    <source>
        <dbReference type="Pfam" id="PF01757"/>
    </source>
</evidence>
<dbReference type="InterPro" id="IPR002656">
    <property type="entry name" value="Acyl_transf_3_dom"/>
</dbReference>
<feature type="domain" description="Acyltransferase 3" evidence="2">
    <location>
        <begin position="10"/>
        <end position="333"/>
    </location>
</feature>
<proteinExistence type="predicted"/>
<feature type="domain" description="SGNH" evidence="3">
    <location>
        <begin position="417"/>
        <end position="647"/>
    </location>
</feature>
<feature type="transmembrane region" description="Helical" evidence="1">
    <location>
        <begin position="317"/>
        <end position="339"/>
    </location>
</feature>
<sequence>MSDPTPRHDNAIDGLRAIAVLAVVIFHVDASLLPGGFSGVDLFFVVSGFVISQSLASRPYDHMGRYLLDFYRRRVLRLLPALLLVLLATFLLSTLFIPRGGGSSEQYDHTGFAAILGISNLVLAWQVEDYFSWGASLNPYLHTWSLGVEEQFYLLFPLLFLIWLRAAKSRVWVRWLLPALAVGSMAFAAWQSTAAPDQAFYLLPARFWELAAGALLYQCIALRTPSRHWQAWALPGLVLVVVGFAFESDLQFPFPGAIATVIGTVMLLAASTAANGERKKNPLVHVLGSRPLVYIGRLSYSLYLWHWPLLVLLRWTYGLQGVALWAYPVMLFALASASYHWVESPIRNAAVARRARSPIILGAALAAVVASLGIAWAMPHFNEQLSLSRTRDSYVWRTYLHPAWMPVEPIDAPSLRGRKLIVTGDSLSTSFRPMTSIAARQFGMELIVISEPGCSFTNLMRADSRACVPARDKALARIEREARPGDIVLLSSLRMQELRGLDWSRGEAQVFQELAMQRTSADAAGAARDAEATLARLQALQVHVIISAPMPVFKSDPFRCSDVFNRMNPACKAGLTVPRAAMEAMRAPQMALLHDLLERYRMLQVWDPLPLLCNEDHCDAMDGTTPLFFDREHLSGHGNRILLPDFERLLLEIGTASGDGPSADPA</sequence>
<feature type="transmembrane region" description="Helical" evidence="1">
    <location>
        <begin position="40"/>
        <end position="56"/>
    </location>
</feature>
<dbReference type="Pfam" id="PF19040">
    <property type="entry name" value="SGNH"/>
    <property type="match status" value="1"/>
</dbReference>
<feature type="transmembrane region" description="Helical" evidence="1">
    <location>
        <begin position="15"/>
        <end position="33"/>
    </location>
</feature>
<evidence type="ECO:0000313" key="5">
    <source>
        <dbReference type="Proteomes" id="UP000051386"/>
    </source>
</evidence>
<feature type="transmembrane region" description="Helical" evidence="1">
    <location>
        <begin position="139"/>
        <end position="163"/>
    </location>
</feature>
<keyword evidence="1" id="KW-0812">Transmembrane</keyword>
<evidence type="ECO:0000259" key="3">
    <source>
        <dbReference type="Pfam" id="PF19040"/>
    </source>
</evidence>
<dbReference type="EMBL" id="LDJK01000009">
    <property type="protein sequence ID" value="KRG76365.1"/>
    <property type="molecule type" value="Genomic_DNA"/>
</dbReference>
<dbReference type="InterPro" id="IPR050879">
    <property type="entry name" value="Acyltransferase_3"/>
</dbReference>
<keyword evidence="1" id="KW-0472">Membrane</keyword>
<feature type="transmembrane region" description="Helical" evidence="1">
    <location>
        <begin position="109"/>
        <end position="127"/>
    </location>
</feature>
<name>A0A0R0D2L0_9GAMM</name>
<dbReference type="GO" id="GO:0016020">
    <property type="term" value="C:membrane"/>
    <property type="evidence" value="ECO:0007669"/>
    <property type="project" value="TreeGrafter"/>
</dbReference>
<feature type="transmembrane region" description="Helical" evidence="1">
    <location>
        <begin position="175"/>
        <end position="193"/>
    </location>
</feature>
<organism evidence="4 5">
    <name type="scientific">Stenotrophomonas chelatiphaga</name>
    <dbReference type="NCBI Taxonomy" id="517011"/>
    <lineage>
        <taxon>Bacteria</taxon>
        <taxon>Pseudomonadati</taxon>
        <taxon>Pseudomonadota</taxon>
        <taxon>Gammaproteobacteria</taxon>
        <taxon>Lysobacterales</taxon>
        <taxon>Lysobacteraceae</taxon>
        <taxon>Stenotrophomonas</taxon>
    </lineage>
</organism>
<dbReference type="PANTHER" id="PTHR23028">
    <property type="entry name" value="ACETYLTRANSFERASE"/>
    <property type="match status" value="1"/>
</dbReference>
<dbReference type="GO" id="GO:0016747">
    <property type="term" value="F:acyltransferase activity, transferring groups other than amino-acyl groups"/>
    <property type="evidence" value="ECO:0007669"/>
    <property type="project" value="InterPro"/>
</dbReference>